<comment type="similarity">
    <text evidence="1">Belongs to the SCO1/2 family.</text>
</comment>
<keyword evidence="3 5" id="KW-0479">Metal-binding</keyword>
<dbReference type="InterPro" id="IPR036249">
    <property type="entry name" value="Thioredoxin-like_sf"/>
</dbReference>
<proteinExistence type="inferred from homology"/>
<feature type="chain" id="PRO_5024923974" evidence="8">
    <location>
        <begin position="30"/>
        <end position="343"/>
    </location>
</feature>
<feature type="domain" description="Cytochrome c" evidence="9">
    <location>
        <begin position="216"/>
        <end position="315"/>
    </location>
</feature>
<dbReference type="PANTHER" id="PTHR12151:SF5">
    <property type="entry name" value="AT19154P"/>
    <property type="match status" value="1"/>
</dbReference>
<organism evidence="10">
    <name type="scientific">Pseudomonas marincola</name>
    <dbReference type="NCBI Taxonomy" id="437900"/>
    <lineage>
        <taxon>Bacteria</taxon>
        <taxon>Pseudomonadati</taxon>
        <taxon>Pseudomonadota</taxon>
        <taxon>Gammaproteobacteria</taxon>
        <taxon>Pseudomonadales</taxon>
        <taxon>Pseudomonadaceae</taxon>
        <taxon>Pseudomonas</taxon>
    </lineage>
</organism>
<dbReference type="Pfam" id="PF02630">
    <property type="entry name" value="SCO1-SenC"/>
    <property type="match status" value="1"/>
</dbReference>
<keyword evidence="4 7" id="KW-0408">Iron</keyword>
<reference evidence="10" key="1">
    <citation type="submission" date="2019-02" db="EMBL/GenBank/DDBJ databases">
        <authorList>
            <consortium name="Genoscope - CEA"/>
            <person name="William W."/>
        </authorList>
    </citation>
    <scope>NUCLEOTIDE SEQUENCE [LARGE SCALE GENOMIC DNA]</scope>
    <source>
        <strain evidence="10">YSy11</strain>
    </source>
</reference>
<evidence type="ECO:0000256" key="4">
    <source>
        <dbReference type="ARBA" id="ARBA00023004"/>
    </source>
</evidence>
<feature type="signal peptide" evidence="8">
    <location>
        <begin position="1"/>
        <end position="29"/>
    </location>
</feature>
<dbReference type="InterPro" id="IPR009056">
    <property type="entry name" value="Cyt_c-like_dom"/>
</dbReference>
<feature type="binding site" evidence="5">
    <location>
        <position position="75"/>
    </location>
    <ligand>
        <name>Cu cation</name>
        <dbReference type="ChEBI" id="CHEBI:23378"/>
    </ligand>
</feature>
<protein>
    <submittedName>
        <fullName evidence="10">Electron transporter SenC</fullName>
    </submittedName>
</protein>
<feature type="binding site" evidence="5">
    <location>
        <position position="79"/>
    </location>
    <ligand>
        <name>Cu cation</name>
        <dbReference type="ChEBI" id="CHEBI:23378"/>
    </ligand>
</feature>
<accession>A0A653E6E7</accession>
<sequence>MITCNRFANHLLRCAGALSVACWFHAASADDSGSPWAQDYFPNTELITQDGKTVHFYDDLIKDKVVAINFIFTSCTDSCPLETARLRRVQQLLGDRVGKDVFFYSISIDPQTDTPEVLKHYAEKFHVAPGWLFLTGNKDEIDALREKLGLFLKGVDDQGNKDHNLSLIVGNQQTGRWMKTSPFENPYILAYQLGNTLHNWKHSTKTTDYADAPQVRPPSTGEEIFRTRCAACHTLGGADSVAAGLREIGPDLIGVTRKRDPQWLQRWLREPDTMLAESDPIATELYQQYNQVAMPNLRLGDEAIAALLGYLEDETQRVQPLPTKEAEMSAMEHDPAHHHHATN</sequence>
<name>A0A653E6E7_9PSED</name>
<evidence type="ECO:0000256" key="7">
    <source>
        <dbReference type="PROSITE-ProRule" id="PRU00433"/>
    </source>
</evidence>
<dbReference type="PANTHER" id="PTHR12151">
    <property type="entry name" value="ELECTRON TRANSPORT PROTIN SCO1/SENC FAMILY MEMBER"/>
    <property type="match status" value="1"/>
</dbReference>
<dbReference type="RefSeq" id="WP_150548715.1">
    <property type="nucleotide sequence ID" value="NZ_LR215729.2"/>
</dbReference>
<evidence type="ECO:0000256" key="3">
    <source>
        <dbReference type="ARBA" id="ARBA00022723"/>
    </source>
</evidence>
<dbReference type="CDD" id="cd02968">
    <property type="entry name" value="SCO"/>
    <property type="match status" value="1"/>
</dbReference>
<dbReference type="GO" id="GO:0009055">
    <property type="term" value="F:electron transfer activity"/>
    <property type="evidence" value="ECO:0007669"/>
    <property type="project" value="InterPro"/>
</dbReference>
<evidence type="ECO:0000256" key="6">
    <source>
        <dbReference type="PIRSR" id="PIRSR603782-2"/>
    </source>
</evidence>
<keyword evidence="6" id="KW-1015">Disulfide bond</keyword>
<evidence type="ECO:0000256" key="8">
    <source>
        <dbReference type="SAM" id="SignalP"/>
    </source>
</evidence>
<dbReference type="InterPro" id="IPR003782">
    <property type="entry name" value="SCO1/SenC"/>
</dbReference>
<keyword evidence="2 7" id="KW-0349">Heme</keyword>
<feature type="disulfide bond" description="Redox-active" evidence="6">
    <location>
        <begin position="75"/>
        <end position="79"/>
    </location>
</feature>
<evidence type="ECO:0000313" key="10">
    <source>
        <dbReference type="EMBL" id="VEV98103.1"/>
    </source>
</evidence>
<dbReference type="Pfam" id="PF00034">
    <property type="entry name" value="Cytochrom_C"/>
    <property type="match status" value="1"/>
</dbReference>
<dbReference type="PROSITE" id="PS51007">
    <property type="entry name" value="CYTC"/>
    <property type="match status" value="1"/>
</dbReference>
<evidence type="ECO:0000256" key="2">
    <source>
        <dbReference type="ARBA" id="ARBA00022617"/>
    </source>
</evidence>
<evidence type="ECO:0000259" key="9">
    <source>
        <dbReference type="PROSITE" id="PS51007"/>
    </source>
</evidence>
<dbReference type="GO" id="GO:0020037">
    <property type="term" value="F:heme binding"/>
    <property type="evidence" value="ECO:0007669"/>
    <property type="project" value="InterPro"/>
</dbReference>
<keyword evidence="8" id="KW-0732">Signal</keyword>
<dbReference type="Gene3D" id="1.10.760.10">
    <property type="entry name" value="Cytochrome c-like domain"/>
    <property type="match status" value="1"/>
</dbReference>
<evidence type="ECO:0000256" key="5">
    <source>
        <dbReference type="PIRSR" id="PIRSR603782-1"/>
    </source>
</evidence>
<dbReference type="SUPFAM" id="SSF52833">
    <property type="entry name" value="Thioredoxin-like"/>
    <property type="match status" value="1"/>
</dbReference>
<dbReference type="GO" id="GO:0046872">
    <property type="term" value="F:metal ion binding"/>
    <property type="evidence" value="ECO:0007669"/>
    <property type="project" value="UniProtKB-KW"/>
</dbReference>
<keyword evidence="5" id="KW-0186">Copper</keyword>
<dbReference type="InterPro" id="IPR036909">
    <property type="entry name" value="Cyt_c-like_dom_sf"/>
</dbReference>
<dbReference type="AlphaFoldDB" id="A0A653E6E7"/>
<gene>
    <name evidence="10" type="ORF">PMYSY11_3059</name>
</gene>
<dbReference type="Gene3D" id="3.40.30.10">
    <property type="entry name" value="Glutaredoxin"/>
    <property type="match status" value="1"/>
</dbReference>
<dbReference type="EMBL" id="LR215729">
    <property type="protein sequence ID" value="VEV98103.1"/>
    <property type="molecule type" value="Genomic_DNA"/>
</dbReference>
<evidence type="ECO:0000256" key="1">
    <source>
        <dbReference type="ARBA" id="ARBA00010996"/>
    </source>
</evidence>
<dbReference type="SUPFAM" id="SSF46626">
    <property type="entry name" value="Cytochrome c"/>
    <property type="match status" value="1"/>
</dbReference>